<evidence type="ECO:0000313" key="1">
    <source>
        <dbReference type="EMBL" id="MCI33751.1"/>
    </source>
</evidence>
<dbReference type="EMBL" id="LXQA010207136">
    <property type="protein sequence ID" value="MCI33751.1"/>
    <property type="molecule type" value="Genomic_DNA"/>
</dbReference>
<sequence>MHEEGSVNNEQQMLPSRGMMTKLILVRVWRKLSKNPNLYAAVLAIVWAFIAS</sequence>
<protein>
    <submittedName>
        <fullName evidence="1">Auxin efflux carrier component 2-like</fullName>
    </submittedName>
</protein>
<reference evidence="1 2" key="1">
    <citation type="journal article" date="2018" name="Front. Plant Sci.">
        <title>Red Clover (Trifolium pratense) and Zigzag Clover (T. medium) - A Picture of Genomic Similarities and Differences.</title>
        <authorList>
            <person name="Dluhosova J."/>
            <person name="Istvanek J."/>
            <person name="Nedelnik J."/>
            <person name="Repkova J."/>
        </authorList>
    </citation>
    <scope>NUCLEOTIDE SEQUENCE [LARGE SCALE GENOMIC DNA]</scope>
    <source>
        <strain evidence="2">cv. 10/8</strain>
        <tissue evidence="1">Leaf</tissue>
    </source>
</reference>
<keyword evidence="2" id="KW-1185">Reference proteome</keyword>
<accession>A0A392RAZ1</accession>
<comment type="caution">
    <text evidence="1">The sequence shown here is derived from an EMBL/GenBank/DDBJ whole genome shotgun (WGS) entry which is preliminary data.</text>
</comment>
<dbReference type="AlphaFoldDB" id="A0A392RAZ1"/>
<proteinExistence type="predicted"/>
<evidence type="ECO:0000313" key="2">
    <source>
        <dbReference type="Proteomes" id="UP000265520"/>
    </source>
</evidence>
<dbReference type="Proteomes" id="UP000265520">
    <property type="component" value="Unassembled WGS sequence"/>
</dbReference>
<name>A0A392RAZ1_9FABA</name>
<feature type="non-terminal residue" evidence="1">
    <location>
        <position position="52"/>
    </location>
</feature>
<organism evidence="1 2">
    <name type="scientific">Trifolium medium</name>
    <dbReference type="NCBI Taxonomy" id="97028"/>
    <lineage>
        <taxon>Eukaryota</taxon>
        <taxon>Viridiplantae</taxon>
        <taxon>Streptophyta</taxon>
        <taxon>Embryophyta</taxon>
        <taxon>Tracheophyta</taxon>
        <taxon>Spermatophyta</taxon>
        <taxon>Magnoliopsida</taxon>
        <taxon>eudicotyledons</taxon>
        <taxon>Gunneridae</taxon>
        <taxon>Pentapetalae</taxon>
        <taxon>rosids</taxon>
        <taxon>fabids</taxon>
        <taxon>Fabales</taxon>
        <taxon>Fabaceae</taxon>
        <taxon>Papilionoideae</taxon>
        <taxon>50 kb inversion clade</taxon>
        <taxon>NPAAA clade</taxon>
        <taxon>Hologalegina</taxon>
        <taxon>IRL clade</taxon>
        <taxon>Trifolieae</taxon>
        <taxon>Trifolium</taxon>
    </lineage>
</organism>